<comment type="caution">
    <text evidence="2">The sequence shown here is derived from an EMBL/GenBank/DDBJ whole genome shotgun (WGS) entry which is preliminary data.</text>
</comment>
<dbReference type="InterPro" id="IPR036291">
    <property type="entry name" value="NAD(P)-bd_dom_sf"/>
</dbReference>
<evidence type="ECO:0008006" key="4">
    <source>
        <dbReference type="Google" id="ProtNLM"/>
    </source>
</evidence>
<accession>A0ABN3QGQ5</accession>
<proteinExistence type="predicted"/>
<sequence>MFLKPHQHHLKTKRYWDPRLSAGRPDYNARIPERTLGWIKVSYRVQWATGNVGRRALRAIIERPGLELPGVVVSDPAKVGRDAGELAGIARRTGIRATADPRRAHRGTPGRHQLNGPRHGGPSRGGPARLGCDGGGRRTPRGAVDDLCRILEAGIDVVSTALIPPVHPPSADPGDVGRLEAACAEGGASLLTTGLDPAS</sequence>
<gene>
    <name evidence="2" type="ORF">GCM10010411_73600</name>
</gene>
<evidence type="ECO:0000313" key="3">
    <source>
        <dbReference type="Proteomes" id="UP001501509"/>
    </source>
</evidence>
<organism evidence="2 3">
    <name type="scientific">Actinomadura fulvescens</name>
    <dbReference type="NCBI Taxonomy" id="46160"/>
    <lineage>
        <taxon>Bacteria</taxon>
        <taxon>Bacillati</taxon>
        <taxon>Actinomycetota</taxon>
        <taxon>Actinomycetes</taxon>
        <taxon>Streptosporangiales</taxon>
        <taxon>Thermomonosporaceae</taxon>
        <taxon>Actinomadura</taxon>
    </lineage>
</organism>
<dbReference type="SUPFAM" id="SSF51735">
    <property type="entry name" value="NAD(P)-binding Rossmann-fold domains"/>
    <property type="match status" value="1"/>
</dbReference>
<name>A0ABN3QGQ5_9ACTN</name>
<feature type="region of interest" description="Disordered" evidence="1">
    <location>
        <begin position="91"/>
        <end position="138"/>
    </location>
</feature>
<reference evidence="2 3" key="1">
    <citation type="journal article" date="2019" name="Int. J. Syst. Evol. Microbiol.">
        <title>The Global Catalogue of Microorganisms (GCM) 10K type strain sequencing project: providing services to taxonomists for standard genome sequencing and annotation.</title>
        <authorList>
            <consortium name="The Broad Institute Genomics Platform"/>
            <consortium name="The Broad Institute Genome Sequencing Center for Infectious Disease"/>
            <person name="Wu L."/>
            <person name="Ma J."/>
        </authorList>
    </citation>
    <scope>NUCLEOTIDE SEQUENCE [LARGE SCALE GENOMIC DNA]</scope>
    <source>
        <strain evidence="2 3">JCM 6833</strain>
    </source>
</reference>
<evidence type="ECO:0000256" key="1">
    <source>
        <dbReference type="SAM" id="MobiDB-lite"/>
    </source>
</evidence>
<dbReference type="EMBL" id="BAAATD010000012">
    <property type="protein sequence ID" value="GAA2626017.1"/>
    <property type="molecule type" value="Genomic_DNA"/>
</dbReference>
<dbReference type="Gene3D" id="3.40.50.720">
    <property type="entry name" value="NAD(P)-binding Rossmann-like Domain"/>
    <property type="match status" value="1"/>
</dbReference>
<dbReference type="Proteomes" id="UP001501509">
    <property type="component" value="Unassembled WGS sequence"/>
</dbReference>
<dbReference type="RefSeq" id="WP_344547111.1">
    <property type="nucleotide sequence ID" value="NZ_BAAATD010000012.1"/>
</dbReference>
<protein>
    <recommendedName>
        <fullName evidence="4">Dihydrodipicolinate reductase N-terminal domain-containing protein</fullName>
    </recommendedName>
</protein>
<dbReference type="CDD" id="cd24146">
    <property type="entry name" value="nat-AmDH_N_like"/>
    <property type="match status" value="1"/>
</dbReference>
<keyword evidence="3" id="KW-1185">Reference proteome</keyword>
<evidence type="ECO:0000313" key="2">
    <source>
        <dbReference type="EMBL" id="GAA2626017.1"/>
    </source>
</evidence>